<organism evidence="1 2">
    <name type="scientific">Actinophytocola gossypii</name>
    <dbReference type="NCBI Taxonomy" id="2812003"/>
    <lineage>
        <taxon>Bacteria</taxon>
        <taxon>Bacillati</taxon>
        <taxon>Actinomycetota</taxon>
        <taxon>Actinomycetes</taxon>
        <taxon>Pseudonocardiales</taxon>
        <taxon>Pseudonocardiaceae</taxon>
    </lineage>
</organism>
<name>A0ABT2J597_9PSEU</name>
<accession>A0ABT2J597</accession>
<reference evidence="1 2" key="1">
    <citation type="submission" date="2021-02" db="EMBL/GenBank/DDBJ databases">
        <title>Actinophytocola xerophila sp. nov., isolated from soil of cotton cropping field.</title>
        <authorList>
            <person name="Huang R."/>
            <person name="Chen X."/>
            <person name="Ge X."/>
            <person name="Liu W."/>
        </authorList>
    </citation>
    <scope>NUCLEOTIDE SEQUENCE [LARGE SCALE GENOMIC DNA]</scope>
    <source>
        <strain evidence="1 2">S1-96</strain>
    </source>
</reference>
<keyword evidence="2" id="KW-1185">Reference proteome</keyword>
<evidence type="ECO:0008006" key="3">
    <source>
        <dbReference type="Google" id="ProtNLM"/>
    </source>
</evidence>
<sequence>MGYTAFQDAIADFGFYLSAEAGQTLPNIEKLAREEGMSDHGFLGLLEPLGDIVNGEASVMVGSAFSEMQRKLCDLGDSVLAAAKSYGYVDEANMTMLERNGLDGGTDEDIDFGTGYGGPHGGYDNHGADGGSDFKTTETDISDIDRPDTNYSEDIDTGGVLTVLDWIWSEFDVDGGKGFTDSMISPLAGNYNSIAANGEAWRSVGTNFGLLAASLGNNASTLATEYWEGEAATTFEQFFDLFWKKGAVWAGEALGEFVAKGFDKIADVSKRIAQLAVDCINRLITVARKIATKALPVVGWAWTAIQSAAKWVGKIFGVDIDDLYDDIMSIINTAQAVFDLFTSMDQVVQSMEGYFNTLSELLATVQTIPEIGNLTDAVETAETINEQTTAMNEQETQVTEGINSADDALTELEDIAANAEK</sequence>
<dbReference type="EMBL" id="JAFFZE010000006">
    <property type="protein sequence ID" value="MCT2582851.1"/>
    <property type="molecule type" value="Genomic_DNA"/>
</dbReference>
<dbReference type="Proteomes" id="UP001156441">
    <property type="component" value="Unassembled WGS sequence"/>
</dbReference>
<comment type="caution">
    <text evidence="1">The sequence shown here is derived from an EMBL/GenBank/DDBJ whole genome shotgun (WGS) entry which is preliminary data.</text>
</comment>
<proteinExistence type="predicted"/>
<evidence type="ECO:0000313" key="2">
    <source>
        <dbReference type="Proteomes" id="UP001156441"/>
    </source>
</evidence>
<gene>
    <name evidence="1" type="ORF">JT362_06930</name>
</gene>
<dbReference type="RefSeq" id="WP_260190184.1">
    <property type="nucleotide sequence ID" value="NZ_JAFFZE010000006.1"/>
</dbReference>
<protein>
    <recommendedName>
        <fullName evidence="3">WXG100 family type VII secretion target</fullName>
    </recommendedName>
</protein>
<evidence type="ECO:0000313" key="1">
    <source>
        <dbReference type="EMBL" id="MCT2582851.1"/>
    </source>
</evidence>